<evidence type="ECO:0000256" key="2">
    <source>
        <dbReference type="SAM" id="Phobius"/>
    </source>
</evidence>
<organism evidence="3 4">
    <name type="scientific">Tomitella cavernea</name>
    <dbReference type="NCBI Taxonomy" id="1387982"/>
    <lineage>
        <taxon>Bacteria</taxon>
        <taxon>Bacillati</taxon>
        <taxon>Actinomycetota</taxon>
        <taxon>Actinomycetes</taxon>
        <taxon>Mycobacteriales</taxon>
        <taxon>Tomitella</taxon>
    </lineage>
</organism>
<evidence type="ECO:0000313" key="3">
    <source>
        <dbReference type="EMBL" id="GAA4816034.1"/>
    </source>
</evidence>
<gene>
    <name evidence="3" type="ORF">GCM10023353_22560</name>
</gene>
<dbReference type="Proteomes" id="UP001500839">
    <property type="component" value="Unassembled WGS sequence"/>
</dbReference>
<keyword evidence="2" id="KW-0812">Transmembrane</keyword>
<sequence length="168" mass="18280">MKVKSAIAVIVVALGVYFVVLGQRAVELISDGGAGMVVLGVAVLILPLLGVWMIYSTLRSAFAHDRLAHRIADEGRELDTDDLPRRPSGRFERDAADALFAQVKVEWEADPDDWRSNYRLARAYDVAGDRKRAREIMKRAVALEGLQRKTGGTGIGETPSAPPGHSQG</sequence>
<proteinExistence type="predicted"/>
<name>A0ABP9CR80_9ACTN</name>
<dbReference type="EMBL" id="BAABKQ010000001">
    <property type="protein sequence ID" value="GAA4816034.1"/>
    <property type="molecule type" value="Genomic_DNA"/>
</dbReference>
<keyword evidence="2" id="KW-0472">Membrane</keyword>
<evidence type="ECO:0000313" key="4">
    <source>
        <dbReference type="Proteomes" id="UP001500839"/>
    </source>
</evidence>
<protein>
    <recommendedName>
        <fullName evidence="5">Tetratricopeptide repeat protein</fullName>
    </recommendedName>
</protein>
<keyword evidence="4" id="KW-1185">Reference proteome</keyword>
<evidence type="ECO:0000256" key="1">
    <source>
        <dbReference type="SAM" id="MobiDB-lite"/>
    </source>
</evidence>
<keyword evidence="2" id="KW-1133">Transmembrane helix</keyword>
<feature type="transmembrane region" description="Helical" evidence="2">
    <location>
        <begin position="32"/>
        <end position="55"/>
    </location>
</feature>
<comment type="caution">
    <text evidence="3">The sequence shown here is derived from an EMBL/GenBank/DDBJ whole genome shotgun (WGS) entry which is preliminary data.</text>
</comment>
<feature type="region of interest" description="Disordered" evidence="1">
    <location>
        <begin position="147"/>
        <end position="168"/>
    </location>
</feature>
<evidence type="ECO:0008006" key="5">
    <source>
        <dbReference type="Google" id="ProtNLM"/>
    </source>
</evidence>
<accession>A0ABP9CR80</accession>
<dbReference type="RefSeq" id="WP_200176179.1">
    <property type="nucleotide sequence ID" value="NZ_BAABKQ010000001.1"/>
</dbReference>
<reference evidence="4" key="1">
    <citation type="journal article" date="2019" name="Int. J. Syst. Evol. Microbiol.">
        <title>The Global Catalogue of Microorganisms (GCM) 10K type strain sequencing project: providing services to taxonomists for standard genome sequencing and annotation.</title>
        <authorList>
            <consortium name="The Broad Institute Genomics Platform"/>
            <consortium name="The Broad Institute Genome Sequencing Center for Infectious Disease"/>
            <person name="Wu L."/>
            <person name="Ma J."/>
        </authorList>
    </citation>
    <scope>NUCLEOTIDE SEQUENCE [LARGE SCALE GENOMIC DNA]</scope>
    <source>
        <strain evidence="4">JCM 18542</strain>
    </source>
</reference>